<evidence type="ECO:0000313" key="11">
    <source>
        <dbReference type="EMBL" id="SSX09693.1"/>
    </source>
</evidence>
<dbReference type="EMBL" id="UFQT01001201">
    <property type="protein sequence ID" value="SSX29468.1"/>
    <property type="molecule type" value="Genomic_DNA"/>
</dbReference>
<evidence type="ECO:0000256" key="6">
    <source>
        <dbReference type="ARBA" id="ARBA00022989"/>
    </source>
</evidence>
<evidence type="ECO:0000313" key="12">
    <source>
        <dbReference type="EMBL" id="SSX29468.1"/>
    </source>
</evidence>
<evidence type="ECO:0000256" key="10">
    <source>
        <dbReference type="SAM" id="Phobius"/>
    </source>
</evidence>
<dbReference type="VEuPathDB" id="VectorBase:CSON001378"/>
<keyword evidence="3" id="KW-0716">Sensory transduction</keyword>
<dbReference type="Pfam" id="PF02949">
    <property type="entry name" value="7tm_6"/>
    <property type="match status" value="1"/>
</dbReference>
<evidence type="ECO:0000256" key="9">
    <source>
        <dbReference type="ARBA" id="ARBA00023224"/>
    </source>
</evidence>
<dbReference type="GO" id="GO:0007165">
    <property type="term" value="P:signal transduction"/>
    <property type="evidence" value="ECO:0007669"/>
    <property type="project" value="UniProtKB-KW"/>
</dbReference>
<evidence type="ECO:0000256" key="5">
    <source>
        <dbReference type="ARBA" id="ARBA00022725"/>
    </source>
</evidence>
<dbReference type="PANTHER" id="PTHR21137:SF35">
    <property type="entry name" value="ODORANT RECEPTOR 19A-RELATED"/>
    <property type="match status" value="1"/>
</dbReference>
<keyword evidence="5" id="KW-0552">Olfaction</keyword>
<protein>
    <submittedName>
        <fullName evidence="11">CSON001378 protein</fullName>
    </submittedName>
</protein>
<organism evidence="11">
    <name type="scientific">Culicoides sonorensis</name>
    <name type="common">Biting midge</name>
    <dbReference type="NCBI Taxonomy" id="179676"/>
    <lineage>
        <taxon>Eukaryota</taxon>
        <taxon>Metazoa</taxon>
        <taxon>Ecdysozoa</taxon>
        <taxon>Arthropoda</taxon>
        <taxon>Hexapoda</taxon>
        <taxon>Insecta</taxon>
        <taxon>Pterygota</taxon>
        <taxon>Neoptera</taxon>
        <taxon>Endopterygota</taxon>
        <taxon>Diptera</taxon>
        <taxon>Nematocera</taxon>
        <taxon>Chironomoidea</taxon>
        <taxon>Ceratopogonidae</taxon>
        <taxon>Ceratopogoninae</taxon>
        <taxon>Culicoides</taxon>
        <taxon>Monoculicoides</taxon>
    </lineage>
</organism>
<name>A0A336KY39_CULSO</name>
<evidence type="ECO:0000256" key="3">
    <source>
        <dbReference type="ARBA" id="ARBA00022606"/>
    </source>
</evidence>
<comment type="subcellular location">
    <subcellularLocation>
        <location evidence="1">Cell membrane</location>
        <topology evidence="1">Multi-pass membrane protein</topology>
    </subcellularLocation>
</comment>
<gene>
    <name evidence="11" type="primary">CSON001378</name>
</gene>
<feature type="transmembrane region" description="Helical" evidence="10">
    <location>
        <begin position="20"/>
        <end position="46"/>
    </location>
</feature>
<sequence length="221" mass="25141">MYPVNFVIPGVSIDSYPGYSINYCFISCNCFLATIFLIGFDVYIILLSLHLASRFELCGCYFESVGKSDIDQLEFIKNGINLHSETLELYNLCQNIMEPIVFIQMSSIIVKICCEMIIVLVNPFNQGYMTFLASIAQLFCYCVCGEIVSTKASAVATKVCDSMWYNLKDTETKKLLITVIHRSQKNCFFAIANYSPLTMETFAKILSITFKSFNFVRHILH</sequence>
<proteinExistence type="predicted"/>
<keyword evidence="2" id="KW-1003">Cell membrane</keyword>
<evidence type="ECO:0000256" key="4">
    <source>
        <dbReference type="ARBA" id="ARBA00022692"/>
    </source>
</evidence>
<dbReference type="AlphaFoldDB" id="A0A336KY39"/>
<dbReference type="InterPro" id="IPR004117">
    <property type="entry name" value="7tm6_olfct_rcpt"/>
</dbReference>
<feature type="transmembrane region" description="Helical" evidence="10">
    <location>
        <begin position="100"/>
        <end position="121"/>
    </location>
</feature>
<keyword evidence="7 10" id="KW-0472">Membrane</keyword>
<evidence type="ECO:0000256" key="8">
    <source>
        <dbReference type="ARBA" id="ARBA00023170"/>
    </source>
</evidence>
<reference evidence="12" key="2">
    <citation type="submission" date="2018-07" db="EMBL/GenBank/DDBJ databases">
        <authorList>
            <person name="Quirk P.G."/>
            <person name="Krulwich T.A."/>
        </authorList>
    </citation>
    <scope>NUCLEOTIDE SEQUENCE</scope>
</reference>
<evidence type="ECO:0000256" key="2">
    <source>
        <dbReference type="ARBA" id="ARBA00022475"/>
    </source>
</evidence>
<keyword evidence="6 10" id="KW-1133">Transmembrane helix</keyword>
<dbReference type="GO" id="GO:0005549">
    <property type="term" value="F:odorant binding"/>
    <property type="evidence" value="ECO:0007669"/>
    <property type="project" value="InterPro"/>
</dbReference>
<keyword evidence="9" id="KW-0807">Transducer</keyword>
<accession>A0A336KY39</accession>
<dbReference type="EMBL" id="UFQS01001201">
    <property type="protein sequence ID" value="SSX09693.1"/>
    <property type="molecule type" value="Genomic_DNA"/>
</dbReference>
<keyword evidence="8" id="KW-0675">Receptor</keyword>
<dbReference type="PANTHER" id="PTHR21137">
    <property type="entry name" value="ODORANT RECEPTOR"/>
    <property type="match status" value="1"/>
</dbReference>
<dbReference type="OMA" id="ILMIRTH"/>
<reference evidence="11" key="1">
    <citation type="submission" date="2018-04" db="EMBL/GenBank/DDBJ databases">
        <authorList>
            <person name="Go L.Y."/>
            <person name="Mitchell J.A."/>
        </authorList>
    </citation>
    <scope>NUCLEOTIDE SEQUENCE</scope>
    <source>
        <tissue evidence="11">Whole organism</tissue>
    </source>
</reference>
<evidence type="ECO:0000256" key="7">
    <source>
        <dbReference type="ARBA" id="ARBA00023136"/>
    </source>
</evidence>
<dbReference type="GO" id="GO:0005886">
    <property type="term" value="C:plasma membrane"/>
    <property type="evidence" value="ECO:0007669"/>
    <property type="project" value="UniProtKB-SubCell"/>
</dbReference>
<dbReference type="GO" id="GO:0004984">
    <property type="term" value="F:olfactory receptor activity"/>
    <property type="evidence" value="ECO:0007669"/>
    <property type="project" value="InterPro"/>
</dbReference>
<keyword evidence="4 10" id="KW-0812">Transmembrane</keyword>
<evidence type="ECO:0000256" key="1">
    <source>
        <dbReference type="ARBA" id="ARBA00004651"/>
    </source>
</evidence>